<comment type="subcellular location">
    <subcellularLocation>
        <location evidence="1">Mitochondrion</location>
    </subcellularLocation>
</comment>
<comment type="similarity">
    <text evidence="2">Belongs to the mitochondrion-specific ribosomal protein mL50 family.</text>
</comment>
<sequence length="201" mass="22577">MVLHITIMNLRKGLLVSENIAKRLWWASYATAAKRGAPKQIKTLDAVGESIASKGFLRPHKPYAPPNDAAERVRAVAASLQLVQGGDNHIFSDLKQKFEFLAACFQELKHGVPNSQVHELTSIADVIAFYTTPVDTTVPFDALKRIELPENLHIQYDYVRFHPETDSKFNGQTAFPKSSTLVTGLKYRSKYEGHEAKRSWP</sequence>
<dbReference type="CTD" id="54534"/>
<organism evidence="8 9">
    <name type="scientific">Drosophila lebanonensis</name>
    <name type="common">Fruit fly</name>
    <name type="synonym">Scaptodrosophila lebanonensis</name>
    <dbReference type="NCBI Taxonomy" id="7225"/>
    <lineage>
        <taxon>Eukaryota</taxon>
        <taxon>Metazoa</taxon>
        <taxon>Ecdysozoa</taxon>
        <taxon>Arthropoda</taxon>
        <taxon>Hexapoda</taxon>
        <taxon>Insecta</taxon>
        <taxon>Pterygota</taxon>
        <taxon>Neoptera</taxon>
        <taxon>Endopterygota</taxon>
        <taxon>Diptera</taxon>
        <taxon>Brachycera</taxon>
        <taxon>Muscomorpha</taxon>
        <taxon>Ephydroidea</taxon>
        <taxon>Drosophilidae</taxon>
        <taxon>Scaptodrosophila</taxon>
    </lineage>
</organism>
<evidence type="ECO:0000256" key="5">
    <source>
        <dbReference type="ARBA" id="ARBA00023274"/>
    </source>
</evidence>
<dbReference type="RefSeq" id="XP_030385374.1">
    <property type="nucleotide sequence ID" value="XM_030529514.1"/>
</dbReference>
<keyword evidence="4" id="KW-0496">Mitochondrion</keyword>
<gene>
    <name evidence="9" type="primary">LOC115632385</name>
</gene>
<reference evidence="9" key="1">
    <citation type="submission" date="2025-08" db="UniProtKB">
        <authorList>
            <consortium name="RefSeq"/>
        </authorList>
    </citation>
    <scope>IDENTIFICATION</scope>
    <source>
        <strain evidence="9">11010-0011.00</strain>
        <tissue evidence="9">Whole body</tissue>
    </source>
</reference>
<dbReference type="GO" id="GO:0005762">
    <property type="term" value="C:mitochondrial large ribosomal subunit"/>
    <property type="evidence" value="ECO:0007669"/>
    <property type="project" value="TreeGrafter"/>
</dbReference>
<name>A0A6J2UAK3_DROLE</name>
<dbReference type="GeneID" id="115632385"/>
<dbReference type="InterPro" id="IPR018305">
    <property type="entry name" value="Ribosomal_m50"/>
</dbReference>
<keyword evidence="3 9" id="KW-0689">Ribosomal protein</keyword>
<dbReference type="Proteomes" id="UP000504634">
    <property type="component" value="Unplaced"/>
</dbReference>
<evidence type="ECO:0000256" key="3">
    <source>
        <dbReference type="ARBA" id="ARBA00022980"/>
    </source>
</evidence>
<evidence type="ECO:0000256" key="2">
    <source>
        <dbReference type="ARBA" id="ARBA00008860"/>
    </source>
</evidence>
<keyword evidence="8" id="KW-1185">Reference proteome</keyword>
<dbReference type="PANTHER" id="PTHR31542">
    <property type="entry name" value="39A RIBOSOMAL PROTEIN L50, MITOCHONDRIAL"/>
    <property type="match status" value="1"/>
</dbReference>
<protein>
    <recommendedName>
        <fullName evidence="6">Large ribosomal subunit protein mL50</fullName>
    </recommendedName>
    <alternativeName>
        <fullName evidence="7">39S ribosomal protein L50, mitochondrial</fullName>
    </alternativeName>
</protein>
<dbReference type="AlphaFoldDB" id="A0A6J2UAK3"/>
<keyword evidence="5" id="KW-0687">Ribonucleoprotein</keyword>
<evidence type="ECO:0000256" key="4">
    <source>
        <dbReference type="ARBA" id="ARBA00023128"/>
    </source>
</evidence>
<dbReference type="Pfam" id="PF10501">
    <property type="entry name" value="Ribosomal_L50"/>
    <property type="match status" value="1"/>
</dbReference>
<accession>A0A6J2UAK3</accession>
<evidence type="ECO:0000256" key="7">
    <source>
        <dbReference type="ARBA" id="ARBA00035398"/>
    </source>
</evidence>
<dbReference type="OrthoDB" id="9939609at2759"/>
<evidence type="ECO:0000313" key="8">
    <source>
        <dbReference type="Proteomes" id="UP000504634"/>
    </source>
</evidence>
<proteinExistence type="inferred from homology"/>
<evidence type="ECO:0000313" key="9">
    <source>
        <dbReference type="RefSeq" id="XP_030385374.1"/>
    </source>
</evidence>
<evidence type="ECO:0000256" key="1">
    <source>
        <dbReference type="ARBA" id="ARBA00004173"/>
    </source>
</evidence>
<evidence type="ECO:0000256" key="6">
    <source>
        <dbReference type="ARBA" id="ARBA00035183"/>
    </source>
</evidence>
<dbReference type="PANTHER" id="PTHR31542:SF1">
    <property type="entry name" value="LARGE RIBOSOMAL SUBUNIT PROTEIN ML50"/>
    <property type="match status" value="1"/>
</dbReference>